<dbReference type="AlphaFoldDB" id="A0A6A6GGR2"/>
<accession>A0A6A6GGR2</accession>
<dbReference type="Pfam" id="PF11807">
    <property type="entry name" value="UstYa"/>
    <property type="match status" value="1"/>
</dbReference>
<dbReference type="EMBL" id="ML992504">
    <property type="protein sequence ID" value="KAF2224861.1"/>
    <property type="molecule type" value="Genomic_DNA"/>
</dbReference>
<dbReference type="PANTHER" id="PTHR33365:SF4">
    <property type="entry name" value="CYCLOCHLOROTINE BIOSYNTHESIS PROTEIN O"/>
    <property type="match status" value="1"/>
</dbReference>
<feature type="non-terminal residue" evidence="3">
    <location>
        <position position="1"/>
    </location>
</feature>
<evidence type="ECO:0000256" key="1">
    <source>
        <dbReference type="ARBA" id="ARBA00004685"/>
    </source>
</evidence>
<organism evidence="3 4">
    <name type="scientific">Elsinoe ampelina</name>
    <dbReference type="NCBI Taxonomy" id="302913"/>
    <lineage>
        <taxon>Eukaryota</taxon>
        <taxon>Fungi</taxon>
        <taxon>Dikarya</taxon>
        <taxon>Ascomycota</taxon>
        <taxon>Pezizomycotina</taxon>
        <taxon>Dothideomycetes</taxon>
        <taxon>Dothideomycetidae</taxon>
        <taxon>Myriangiales</taxon>
        <taxon>Elsinoaceae</taxon>
        <taxon>Elsinoe</taxon>
    </lineage>
</organism>
<dbReference type="GO" id="GO:0043386">
    <property type="term" value="P:mycotoxin biosynthetic process"/>
    <property type="evidence" value="ECO:0007669"/>
    <property type="project" value="InterPro"/>
</dbReference>
<gene>
    <name evidence="3" type="ORF">BDZ85DRAFT_185069</name>
</gene>
<sequence length="147" mass="16880">FRAELGQASEYVGTPSKKMDALWDAIIDLPMILIDAETMNRLEQQTSNAKGRNGKYYAMVEVFHQLHCLNMLRKSTRREYYQKDSALGDAEHIGLIHHCIDILRQVLMCNADTGLITFTDVGQDEWPSPRFSTKHTCRNYSAVVEWV</sequence>
<evidence type="ECO:0000313" key="3">
    <source>
        <dbReference type="EMBL" id="KAF2224861.1"/>
    </source>
</evidence>
<comment type="pathway">
    <text evidence="1">Mycotoxin biosynthesis.</text>
</comment>
<protein>
    <recommendedName>
        <fullName evidence="5">Tat pathway signal sequence</fullName>
    </recommendedName>
</protein>
<dbReference type="Proteomes" id="UP000799538">
    <property type="component" value="Unassembled WGS sequence"/>
</dbReference>
<dbReference type="InterPro" id="IPR021765">
    <property type="entry name" value="UstYa-like"/>
</dbReference>
<keyword evidence="4" id="KW-1185">Reference proteome</keyword>
<proteinExistence type="inferred from homology"/>
<evidence type="ECO:0000256" key="2">
    <source>
        <dbReference type="ARBA" id="ARBA00035112"/>
    </source>
</evidence>
<evidence type="ECO:0008006" key="5">
    <source>
        <dbReference type="Google" id="ProtNLM"/>
    </source>
</evidence>
<name>A0A6A6GGR2_9PEZI</name>
<dbReference type="OrthoDB" id="3687641at2759"/>
<comment type="similarity">
    <text evidence="2">Belongs to the ustYa family.</text>
</comment>
<feature type="non-terminal residue" evidence="3">
    <location>
        <position position="147"/>
    </location>
</feature>
<dbReference type="PANTHER" id="PTHR33365">
    <property type="entry name" value="YALI0B05434P"/>
    <property type="match status" value="1"/>
</dbReference>
<evidence type="ECO:0000313" key="4">
    <source>
        <dbReference type="Proteomes" id="UP000799538"/>
    </source>
</evidence>
<reference evidence="4" key="1">
    <citation type="journal article" date="2020" name="Stud. Mycol.">
        <title>101 Dothideomycetes genomes: A test case for predicting lifestyles and emergence of pathogens.</title>
        <authorList>
            <person name="Haridas S."/>
            <person name="Albert R."/>
            <person name="Binder M."/>
            <person name="Bloem J."/>
            <person name="LaButti K."/>
            <person name="Salamov A."/>
            <person name="Andreopoulos B."/>
            <person name="Baker S."/>
            <person name="Barry K."/>
            <person name="Bills G."/>
            <person name="Bluhm B."/>
            <person name="Cannon C."/>
            <person name="Castanera R."/>
            <person name="Culley D."/>
            <person name="Daum C."/>
            <person name="Ezra D."/>
            <person name="Gonzalez J."/>
            <person name="Henrissat B."/>
            <person name="Kuo A."/>
            <person name="Liang C."/>
            <person name="Lipzen A."/>
            <person name="Lutzoni F."/>
            <person name="Magnuson J."/>
            <person name="Mondo S."/>
            <person name="Nolan M."/>
            <person name="Ohm R."/>
            <person name="Pangilinan J."/>
            <person name="Park H.-J."/>
            <person name="Ramirez L."/>
            <person name="Alfaro M."/>
            <person name="Sun H."/>
            <person name="Tritt A."/>
            <person name="Yoshinaga Y."/>
            <person name="Zwiers L.-H."/>
            <person name="Turgeon B."/>
            <person name="Goodwin S."/>
            <person name="Spatafora J."/>
            <person name="Crous P."/>
            <person name="Grigoriev I."/>
        </authorList>
    </citation>
    <scope>NUCLEOTIDE SEQUENCE [LARGE SCALE GENOMIC DNA]</scope>
    <source>
        <strain evidence="4">CECT 20119</strain>
    </source>
</reference>